<dbReference type="Gene3D" id="3.40.960.10">
    <property type="entry name" value="VSR Endonuclease"/>
    <property type="match status" value="1"/>
</dbReference>
<evidence type="ECO:0000313" key="2">
    <source>
        <dbReference type="Proteomes" id="UP000183203"/>
    </source>
</evidence>
<dbReference type="AlphaFoldDB" id="A0A1G6H018"/>
<dbReference type="EMBL" id="FMYG01000001">
    <property type="protein sequence ID" value="SDB87650.1"/>
    <property type="molecule type" value="Genomic_DNA"/>
</dbReference>
<sequence>MENQHPPAFPLDTVMSYAELRAAGATRAGIREALATGALRRARRDVYVGGGVHETVVAAQRVGGRLDCISAVAAAGVFVLDRSSLYVQVEPTHSRLRSPTSRRRSLTAASDVVVHWRHSERGAAHSIPLTEALAVAVRCQGRRASIAMLDNALYQCLIDEADLGDLFAGLPSKYAALRPLLDGRAEAGSESIARLLLKNLGCSVQVQVQIDGVGRVDLLIDGWIVVECDSRAHHAGWEAQERDRLRDLLLAERGYVVIRPTASMIFSDPKLLRRAVHGLRSSAAVHR</sequence>
<dbReference type="RefSeq" id="WP_058231113.1">
    <property type="nucleotide sequence ID" value="NZ_FMYG01000001.1"/>
</dbReference>
<organism evidence="1 2">
    <name type="scientific">Microbacterium enclense</name>
    <dbReference type="NCBI Taxonomy" id="993073"/>
    <lineage>
        <taxon>Bacteria</taxon>
        <taxon>Bacillati</taxon>
        <taxon>Actinomycetota</taxon>
        <taxon>Actinomycetes</taxon>
        <taxon>Micrococcales</taxon>
        <taxon>Microbacteriaceae</taxon>
        <taxon>Microbacterium</taxon>
    </lineage>
</organism>
<evidence type="ECO:0000313" key="1">
    <source>
        <dbReference type="EMBL" id="SDB87650.1"/>
    </source>
</evidence>
<accession>A0A1G6H018</accession>
<dbReference type="STRING" id="993073.AS029_03185"/>
<reference evidence="1 2" key="1">
    <citation type="submission" date="2016-09" db="EMBL/GenBank/DDBJ databases">
        <authorList>
            <person name="Capua I."/>
            <person name="De Benedictis P."/>
            <person name="Joannis T."/>
            <person name="Lombin L.H."/>
            <person name="Cattoli G."/>
        </authorList>
    </citation>
    <scope>NUCLEOTIDE SEQUENCE [LARGE SCALE GENOMIC DNA]</scope>
    <source>
        <strain evidence="1 2">NIO-1002</strain>
    </source>
</reference>
<proteinExistence type="predicted"/>
<protein>
    <recommendedName>
        <fullName evidence="3">DUF559 domain-containing protein</fullName>
    </recommendedName>
</protein>
<dbReference type="Proteomes" id="UP000183203">
    <property type="component" value="Unassembled WGS sequence"/>
</dbReference>
<gene>
    <name evidence="1" type="ORF">SAMN05216418_0879</name>
</gene>
<name>A0A1G6H018_9MICO</name>
<evidence type="ECO:0008006" key="3">
    <source>
        <dbReference type="Google" id="ProtNLM"/>
    </source>
</evidence>
<dbReference type="OrthoDB" id="2594539at2"/>